<organism evidence="6 7">
    <name type="scientific">Microvirga brassicacearum</name>
    <dbReference type="NCBI Taxonomy" id="2580413"/>
    <lineage>
        <taxon>Bacteria</taxon>
        <taxon>Pseudomonadati</taxon>
        <taxon>Pseudomonadota</taxon>
        <taxon>Alphaproteobacteria</taxon>
        <taxon>Hyphomicrobiales</taxon>
        <taxon>Methylobacteriaceae</taxon>
        <taxon>Microvirga</taxon>
    </lineage>
</organism>
<dbReference type="InterPro" id="IPR015292">
    <property type="entry name" value="Tscrpt_reg_YbiH_C"/>
</dbReference>
<comment type="caution">
    <text evidence="6">The sequence shown here is derived from an EMBL/GenBank/DDBJ whole genome shotgun (WGS) entry which is preliminary data.</text>
</comment>
<name>A0A5N3P9U2_9HYPH</name>
<dbReference type="SUPFAM" id="SSF46689">
    <property type="entry name" value="Homeodomain-like"/>
    <property type="match status" value="1"/>
</dbReference>
<dbReference type="Pfam" id="PF00440">
    <property type="entry name" value="TetR_N"/>
    <property type="match status" value="1"/>
</dbReference>
<keyword evidence="3" id="KW-0804">Transcription</keyword>
<dbReference type="SUPFAM" id="SSF48498">
    <property type="entry name" value="Tetracyclin repressor-like, C-terminal domain"/>
    <property type="match status" value="1"/>
</dbReference>
<dbReference type="PANTHER" id="PTHR30055:SF234">
    <property type="entry name" value="HTH-TYPE TRANSCRIPTIONAL REGULATOR BETI"/>
    <property type="match status" value="1"/>
</dbReference>
<feature type="DNA-binding region" description="H-T-H motif" evidence="4">
    <location>
        <begin position="44"/>
        <end position="63"/>
    </location>
</feature>
<dbReference type="OrthoDB" id="2356263at2"/>
<dbReference type="InterPro" id="IPR009057">
    <property type="entry name" value="Homeodomain-like_sf"/>
</dbReference>
<evidence type="ECO:0000256" key="4">
    <source>
        <dbReference type="PROSITE-ProRule" id="PRU00335"/>
    </source>
</evidence>
<gene>
    <name evidence="6" type="ORF">FEZ63_13565</name>
</gene>
<protein>
    <submittedName>
        <fullName evidence="6">DUF1956 domain-containing protein</fullName>
    </submittedName>
</protein>
<evidence type="ECO:0000256" key="3">
    <source>
        <dbReference type="ARBA" id="ARBA00023163"/>
    </source>
</evidence>
<evidence type="ECO:0000256" key="2">
    <source>
        <dbReference type="ARBA" id="ARBA00023125"/>
    </source>
</evidence>
<keyword evidence="1" id="KW-0805">Transcription regulation</keyword>
<dbReference type="RefSeq" id="WP_150945314.1">
    <property type="nucleotide sequence ID" value="NZ_VCMV01000021.1"/>
</dbReference>
<dbReference type="GO" id="GO:0003700">
    <property type="term" value="F:DNA-binding transcription factor activity"/>
    <property type="evidence" value="ECO:0007669"/>
    <property type="project" value="TreeGrafter"/>
</dbReference>
<proteinExistence type="predicted"/>
<evidence type="ECO:0000313" key="7">
    <source>
        <dbReference type="Proteomes" id="UP000325684"/>
    </source>
</evidence>
<sequence length="232" mass="25138">MKAARSIRKISNARGRRDDGANTRAQILQAAGEVFAEKGLDRTTGKEIADRAGTNSAAVNYYFGGVAGLYEEVLVEAHRRFVSYEALTTIATREGTAEEKLRSFIELVVTTLTGPASSSWAFRVLSREILSPSPFIEALRMRELQPKKLLISAIVGEIMDLPADHPAVASGCFSVVMPCAMLLVADRHLLTQLFPILGGGPGNTESLVDHLVRFSLAGLVAVAEPYRQRAPK</sequence>
<accession>A0A5N3P9U2</accession>
<keyword evidence="2 4" id="KW-0238">DNA-binding</keyword>
<dbReference type="Pfam" id="PF09209">
    <property type="entry name" value="CecR_C"/>
    <property type="match status" value="1"/>
</dbReference>
<evidence type="ECO:0000259" key="5">
    <source>
        <dbReference type="PROSITE" id="PS50977"/>
    </source>
</evidence>
<feature type="domain" description="HTH tetR-type" evidence="5">
    <location>
        <begin position="21"/>
        <end position="81"/>
    </location>
</feature>
<dbReference type="InterPro" id="IPR036271">
    <property type="entry name" value="Tet_transcr_reg_TetR-rel_C_sf"/>
</dbReference>
<dbReference type="Proteomes" id="UP000325684">
    <property type="component" value="Unassembled WGS sequence"/>
</dbReference>
<dbReference type="PANTHER" id="PTHR30055">
    <property type="entry name" value="HTH-TYPE TRANSCRIPTIONAL REGULATOR RUTR"/>
    <property type="match status" value="1"/>
</dbReference>
<evidence type="ECO:0000313" key="6">
    <source>
        <dbReference type="EMBL" id="KAB0266395.1"/>
    </source>
</evidence>
<dbReference type="Gene3D" id="1.10.10.60">
    <property type="entry name" value="Homeodomain-like"/>
    <property type="match status" value="1"/>
</dbReference>
<reference evidence="6 7" key="1">
    <citation type="journal article" date="2019" name="Microorganisms">
        <title>Genome Insights into the Novel Species Microvirga brassicacearum, a Rapeseed Endophyte with Biotechnological Potential.</title>
        <authorList>
            <person name="Jimenez-Gomez A."/>
            <person name="Saati-Santamaria Z."/>
            <person name="Igual J.M."/>
            <person name="Rivas R."/>
            <person name="Mateos P.F."/>
            <person name="Garcia-Fraile P."/>
        </authorList>
    </citation>
    <scope>NUCLEOTIDE SEQUENCE [LARGE SCALE GENOMIC DNA]</scope>
    <source>
        <strain evidence="6 7">CDVBN77</strain>
    </source>
</reference>
<dbReference type="InterPro" id="IPR050109">
    <property type="entry name" value="HTH-type_TetR-like_transc_reg"/>
</dbReference>
<keyword evidence="7" id="KW-1185">Reference proteome</keyword>
<dbReference type="AlphaFoldDB" id="A0A5N3P9U2"/>
<dbReference type="InterPro" id="IPR001647">
    <property type="entry name" value="HTH_TetR"/>
</dbReference>
<dbReference type="GO" id="GO:0000976">
    <property type="term" value="F:transcription cis-regulatory region binding"/>
    <property type="evidence" value="ECO:0007669"/>
    <property type="project" value="TreeGrafter"/>
</dbReference>
<dbReference type="PRINTS" id="PR00455">
    <property type="entry name" value="HTHTETR"/>
</dbReference>
<dbReference type="PROSITE" id="PS50977">
    <property type="entry name" value="HTH_TETR_2"/>
    <property type="match status" value="1"/>
</dbReference>
<dbReference type="EMBL" id="VCMV01000021">
    <property type="protein sequence ID" value="KAB0266395.1"/>
    <property type="molecule type" value="Genomic_DNA"/>
</dbReference>
<evidence type="ECO:0000256" key="1">
    <source>
        <dbReference type="ARBA" id="ARBA00023015"/>
    </source>
</evidence>
<dbReference type="Gene3D" id="1.10.357.10">
    <property type="entry name" value="Tetracycline Repressor, domain 2"/>
    <property type="match status" value="1"/>
</dbReference>